<name>A0A9N7YK30_PLEPL</name>
<feature type="region of interest" description="Disordered" evidence="1">
    <location>
        <begin position="102"/>
        <end position="147"/>
    </location>
</feature>
<accession>A0A9N7YK30</accession>
<sequence length="170" mass="19589">MEPDRTLQLITSQLESCSLRILEKEQGHQILTGDADLTTSPPSNDLSCCWRKEEEQEEHCSTNLHQTPAPSTREHQDQQVHHWSLVLLTDESWFTLSSCDRDKPAEWSKTPVAEQEDGDMCERSRDQEVDREPIRGEKSKLFQKQGEDGWNKELPAVFFTHYSPSSIHPS</sequence>
<protein>
    <submittedName>
        <fullName evidence="2">Uncharacterized protein</fullName>
    </submittedName>
</protein>
<dbReference type="Proteomes" id="UP001153269">
    <property type="component" value="Unassembled WGS sequence"/>
</dbReference>
<keyword evidence="3" id="KW-1185">Reference proteome</keyword>
<feature type="compositionally biased region" description="Basic and acidic residues" evidence="1">
    <location>
        <begin position="120"/>
        <end position="147"/>
    </location>
</feature>
<dbReference type="AlphaFoldDB" id="A0A9N7YK30"/>
<organism evidence="2 3">
    <name type="scientific">Pleuronectes platessa</name>
    <name type="common">European plaice</name>
    <dbReference type="NCBI Taxonomy" id="8262"/>
    <lineage>
        <taxon>Eukaryota</taxon>
        <taxon>Metazoa</taxon>
        <taxon>Chordata</taxon>
        <taxon>Craniata</taxon>
        <taxon>Vertebrata</taxon>
        <taxon>Euteleostomi</taxon>
        <taxon>Actinopterygii</taxon>
        <taxon>Neopterygii</taxon>
        <taxon>Teleostei</taxon>
        <taxon>Neoteleostei</taxon>
        <taxon>Acanthomorphata</taxon>
        <taxon>Carangaria</taxon>
        <taxon>Pleuronectiformes</taxon>
        <taxon>Pleuronectoidei</taxon>
        <taxon>Pleuronectidae</taxon>
        <taxon>Pleuronectes</taxon>
    </lineage>
</organism>
<reference evidence="2" key="1">
    <citation type="submission" date="2020-03" db="EMBL/GenBank/DDBJ databases">
        <authorList>
            <person name="Weist P."/>
        </authorList>
    </citation>
    <scope>NUCLEOTIDE SEQUENCE</scope>
</reference>
<proteinExistence type="predicted"/>
<comment type="caution">
    <text evidence="2">The sequence shown here is derived from an EMBL/GenBank/DDBJ whole genome shotgun (WGS) entry which is preliminary data.</text>
</comment>
<dbReference type="EMBL" id="CADEAL010000938">
    <property type="protein sequence ID" value="CAB1427054.1"/>
    <property type="molecule type" value="Genomic_DNA"/>
</dbReference>
<gene>
    <name evidence="2" type="ORF">PLEPLA_LOCUS14992</name>
</gene>
<evidence type="ECO:0000256" key="1">
    <source>
        <dbReference type="SAM" id="MobiDB-lite"/>
    </source>
</evidence>
<evidence type="ECO:0000313" key="2">
    <source>
        <dbReference type="EMBL" id="CAB1427054.1"/>
    </source>
</evidence>
<evidence type="ECO:0000313" key="3">
    <source>
        <dbReference type="Proteomes" id="UP001153269"/>
    </source>
</evidence>